<name>A0A376H4K7_ENTGA</name>
<accession>A0A376H4K7</accession>
<proteinExistence type="predicted"/>
<feature type="domain" description="N-acetyltransferase" evidence="1">
    <location>
        <begin position="2"/>
        <end position="166"/>
    </location>
</feature>
<dbReference type="SUPFAM" id="SSF55729">
    <property type="entry name" value="Acyl-CoA N-acyltransferases (Nat)"/>
    <property type="match status" value="1"/>
</dbReference>
<dbReference type="GO" id="GO:0016747">
    <property type="term" value="F:acyltransferase activity, transferring groups other than amino-acyl groups"/>
    <property type="evidence" value="ECO:0007669"/>
    <property type="project" value="InterPro"/>
</dbReference>
<keyword evidence="2" id="KW-0808">Transferase</keyword>
<gene>
    <name evidence="2" type="ORF">NCTC12360_03419</name>
</gene>
<sequence>MGKLVYARKEELAEIWQLFVEAKRTMQTQGIGQWTDDYPNKEIIERDIVQRQLLIYKNEAGEIVSTGTLCSESLESEESHGYNGHTKCIHRLVTKASKMGNGFGTTWLESCLKDFCESGDVIYSLTNHTNKPMQHLFEKAGFSVIDTTSITGREPFGPFYIYKRNR</sequence>
<evidence type="ECO:0000313" key="2">
    <source>
        <dbReference type="EMBL" id="STD84872.1"/>
    </source>
</evidence>
<evidence type="ECO:0000259" key="1">
    <source>
        <dbReference type="PROSITE" id="PS51186"/>
    </source>
</evidence>
<dbReference type="Proteomes" id="UP000254807">
    <property type="component" value="Unassembled WGS sequence"/>
</dbReference>
<dbReference type="OrthoDB" id="9796381at2"/>
<dbReference type="InterPro" id="IPR000182">
    <property type="entry name" value="GNAT_dom"/>
</dbReference>
<dbReference type="InterPro" id="IPR016181">
    <property type="entry name" value="Acyl_CoA_acyltransferase"/>
</dbReference>
<dbReference type="RefSeq" id="WP_060814409.1">
    <property type="nucleotide sequence ID" value="NZ_JBHULA010000053.1"/>
</dbReference>
<dbReference type="AlphaFoldDB" id="A0A376H4K7"/>
<dbReference type="Gene3D" id="3.40.630.30">
    <property type="match status" value="1"/>
</dbReference>
<organism evidence="2 3">
    <name type="scientific">Enterococcus gallinarum</name>
    <dbReference type="NCBI Taxonomy" id="1353"/>
    <lineage>
        <taxon>Bacteria</taxon>
        <taxon>Bacillati</taxon>
        <taxon>Bacillota</taxon>
        <taxon>Bacilli</taxon>
        <taxon>Lactobacillales</taxon>
        <taxon>Enterococcaceae</taxon>
        <taxon>Enterococcus</taxon>
    </lineage>
</organism>
<reference evidence="2 3" key="1">
    <citation type="submission" date="2018-06" db="EMBL/GenBank/DDBJ databases">
        <authorList>
            <consortium name="Pathogen Informatics"/>
            <person name="Doyle S."/>
        </authorList>
    </citation>
    <scope>NUCLEOTIDE SEQUENCE [LARGE SCALE GENOMIC DNA]</scope>
    <source>
        <strain evidence="2 3">NCTC12360</strain>
    </source>
</reference>
<keyword evidence="3" id="KW-1185">Reference proteome</keyword>
<protein>
    <submittedName>
        <fullName evidence="2">Acetyltransferase (GNAT) family</fullName>
    </submittedName>
</protein>
<dbReference type="EMBL" id="UFYW01000001">
    <property type="protein sequence ID" value="STD84872.1"/>
    <property type="molecule type" value="Genomic_DNA"/>
</dbReference>
<dbReference type="PROSITE" id="PS51186">
    <property type="entry name" value="GNAT"/>
    <property type="match status" value="1"/>
</dbReference>
<evidence type="ECO:0000313" key="3">
    <source>
        <dbReference type="Proteomes" id="UP000254807"/>
    </source>
</evidence>